<dbReference type="InterPro" id="IPR050414">
    <property type="entry name" value="Fungal_M35_metalloproteases"/>
</dbReference>
<evidence type="ECO:0000256" key="13">
    <source>
        <dbReference type="PIRSR" id="PIRSR601384-1"/>
    </source>
</evidence>
<dbReference type="InterPro" id="IPR001384">
    <property type="entry name" value="Peptidase_M35"/>
</dbReference>
<keyword evidence="10 14" id="KW-0862">Zinc</keyword>
<dbReference type="GO" id="GO:0004222">
    <property type="term" value="F:metalloendopeptidase activity"/>
    <property type="evidence" value="ECO:0007669"/>
    <property type="project" value="InterPro"/>
</dbReference>
<reference evidence="17" key="1">
    <citation type="journal article" date="2020" name="Phytopathology">
        <title>Genome sequence and comparative analysis of Colletotrichum gloeosporioides isolated from Liriodendron leaves.</title>
        <authorList>
            <person name="Fu F.F."/>
            <person name="Hao Z."/>
            <person name="Wang P."/>
            <person name="Lu Y."/>
            <person name="Xue L.J."/>
            <person name="Wei G."/>
            <person name="Tian Y."/>
            <person name="Baishi H."/>
            <person name="Xu H."/>
            <person name="Shi J."/>
            <person name="Cheng T."/>
            <person name="Wang G."/>
            <person name="Yi Y."/>
            <person name="Chen J."/>
        </authorList>
    </citation>
    <scope>NUCLEOTIDE SEQUENCE</scope>
    <source>
        <strain evidence="17">Lc1</strain>
    </source>
</reference>
<evidence type="ECO:0000256" key="7">
    <source>
        <dbReference type="ARBA" id="ARBA00022723"/>
    </source>
</evidence>
<comment type="cofactor">
    <cofactor evidence="14 15">
        <name>Zn(2+)</name>
        <dbReference type="ChEBI" id="CHEBI:29105"/>
    </cofactor>
    <text evidence="14 15">Binds 1 zinc ion per subunit.</text>
</comment>
<sequence>MKAATVISCLAALANGAAINLGKRAGPLDVKIEQVGNSELKASITNTGTTPLRVLKAGSILDGSPVEKAQFSTASADGASTVNKVAFTGVRVYVHDADLPDTAFRTIAAGEVVQVQWDAAQVHDLSSGGDYNISSTGSLRYAEEGSNKIVGQVVFDSGVLQAKVDGVQAASVHAAFHQSLAEKRVTIQSDCTGSKKTAVTAALSKAKSYATAAQTAATAGTRVEQYFGSSSSSTKSTVASVFGKAATLLGSTSSGAGLHCTDVGNFCSDGVVAYAQPGTDGYIVVCDYWFQFPASTSTCHGADQPYVLVHESTHLSEVAGTDDVCYGYEGCVDGLSTSQALNNADSFAMYAHGIQTNC</sequence>
<evidence type="ECO:0000256" key="3">
    <source>
        <dbReference type="ARBA" id="ARBA00010279"/>
    </source>
</evidence>
<evidence type="ECO:0000256" key="6">
    <source>
        <dbReference type="ARBA" id="ARBA00022685"/>
    </source>
</evidence>
<keyword evidence="6 15" id="KW-0165">Cleavage on pair of basic residues</keyword>
<feature type="binding site" evidence="14">
    <location>
        <position position="310"/>
    </location>
    <ligand>
        <name>Zn(2+)</name>
        <dbReference type="ChEBI" id="CHEBI:29105"/>
        <note>catalytic</note>
    </ligand>
</feature>
<keyword evidence="8 15" id="KW-0732">Signal</keyword>
<organism evidence="17 18">
    <name type="scientific">Colletotrichum gloeosporioides</name>
    <name type="common">Anthracnose fungus</name>
    <name type="synonym">Glomerella cingulata</name>
    <dbReference type="NCBI Taxonomy" id="474922"/>
    <lineage>
        <taxon>Eukaryota</taxon>
        <taxon>Fungi</taxon>
        <taxon>Dikarya</taxon>
        <taxon>Ascomycota</taxon>
        <taxon>Pezizomycotina</taxon>
        <taxon>Sordariomycetes</taxon>
        <taxon>Hypocreomycetidae</taxon>
        <taxon>Glomerellales</taxon>
        <taxon>Glomerellaceae</taxon>
        <taxon>Colletotrichum</taxon>
        <taxon>Colletotrichum gloeosporioides species complex</taxon>
    </lineage>
</organism>
<comment type="catalytic activity">
    <reaction evidence="1 15">
        <text>Preferential cleavage of bonds with hydrophobic residues in P1'. Also 3-Asn-|-Gln-4 and 8-Gly-|-Ser-9 bonds in insulin B chain.</text>
        <dbReference type="EC" id="3.4.24.39"/>
    </reaction>
</comment>
<dbReference type="EMBL" id="WVTB01000065">
    <property type="protein sequence ID" value="KAF3802046.1"/>
    <property type="molecule type" value="Genomic_DNA"/>
</dbReference>
<feature type="binding site" evidence="14">
    <location>
        <position position="314"/>
    </location>
    <ligand>
        <name>Zn(2+)</name>
        <dbReference type="ChEBI" id="CHEBI:29105"/>
        <note>catalytic</note>
    </ligand>
</feature>
<evidence type="ECO:0000256" key="8">
    <source>
        <dbReference type="ARBA" id="ARBA00022729"/>
    </source>
</evidence>
<dbReference type="Proteomes" id="UP000613401">
    <property type="component" value="Unassembled WGS sequence"/>
</dbReference>
<dbReference type="GO" id="GO:0006508">
    <property type="term" value="P:proteolysis"/>
    <property type="evidence" value="ECO:0007669"/>
    <property type="project" value="UniProtKB-KW"/>
</dbReference>
<keyword evidence="7 14" id="KW-0479">Metal-binding</keyword>
<keyword evidence="12" id="KW-0865">Zymogen</keyword>
<evidence type="ECO:0000256" key="5">
    <source>
        <dbReference type="ARBA" id="ARBA00022670"/>
    </source>
</evidence>
<feature type="binding site" evidence="14">
    <location>
        <position position="323"/>
    </location>
    <ligand>
        <name>Zn(2+)</name>
        <dbReference type="ChEBI" id="CHEBI:29105"/>
        <note>catalytic</note>
    </ligand>
</feature>
<dbReference type="PANTHER" id="PTHR37016">
    <property type="match status" value="1"/>
</dbReference>
<accession>A0A8H4CDM6</accession>
<evidence type="ECO:0000313" key="18">
    <source>
        <dbReference type="Proteomes" id="UP000613401"/>
    </source>
</evidence>
<protein>
    <recommendedName>
        <fullName evidence="15">Neutral protease 2</fullName>
        <ecNumber evidence="15">3.4.24.39</ecNumber>
    </recommendedName>
    <alternativeName>
        <fullName evidence="15">Deuterolysin</fullName>
    </alternativeName>
</protein>
<dbReference type="PRINTS" id="PR00768">
    <property type="entry name" value="DEUTEROLYSIN"/>
</dbReference>
<evidence type="ECO:0000313" key="17">
    <source>
        <dbReference type="EMBL" id="KAF3802046.1"/>
    </source>
</evidence>
<dbReference type="GO" id="GO:0005576">
    <property type="term" value="C:extracellular region"/>
    <property type="evidence" value="ECO:0007669"/>
    <property type="project" value="UniProtKB-SubCell"/>
</dbReference>
<feature type="active site" evidence="13">
    <location>
        <position position="311"/>
    </location>
</feature>
<dbReference type="GeneID" id="69019411"/>
<evidence type="ECO:0000256" key="2">
    <source>
        <dbReference type="ARBA" id="ARBA00004613"/>
    </source>
</evidence>
<name>A0A8H4CDM6_COLGL</name>
<dbReference type="Pfam" id="PF02102">
    <property type="entry name" value="Peptidase_M35"/>
    <property type="match status" value="1"/>
</dbReference>
<evidence type="ECO:0000256" key="11">
    <source>
        <dbReference type="ARBA" id="ARBA00023049"/>
    </source>
</evidence>
<dbReference type="InterPro" id="IPR029463">
    <property type="entry name" value="Lys_MEP"/>
</dbReference>
<proteinExistence type="inferred from homology"/>
<dbReference type="GO" id="GO:0046872">
    <property type="term" value="F:metal ion binding"/>
    <property type="evidence" value="ECO:0007669"/>
    <property type="project" value="UniProtKB-KW"/>
</dbReference>
<feature type="domain" description="Lysine-specific metallo-endopeptidase" evidence="16">
    <location>
        <begin position="210"/>
        <end position="352"/>
    </location>
</feature>
<keyword evidence="9 15" id="KW-0378">Hydrolase</keyword>
<dbReference type="Gene3D" id="2.60.40.2970">
    <property type="match status" value="1"/>
</dbReference>
<keyword evidence="18" id="KW-1185">Reference proteome</keyword>
<feature type="chain" id="PRO_5034356662" description="Neutral protease 2" evidence="15">
    <location>
        <begin position="17"/>
        <end position="358"/>
    </location>
</feature>
<comment type="subcellular location">
    <subcellularLocation>
        <location evidence="2 15">Secreted</location>
    </subcellularLocation>
</comment>
<dbReference type="PANTHER" id="PTHR37016:SF2">
    <property type="entry name" value="NEUTRAL PROTEASE 2 HOMOLOG SNOG_02177"/>
    <property type="match status" value="1"/>
</dbReference>
<keyword evidence="5 15" id="KW-0645">Protease</keyword>
<evidence type="ECO:0000256" key="1">
    <source>
        <dbReference type="ARBA" id="ARBA00001187"/>
    </source>
</evidence>
<dbReference type="InterPro" id="IPR024079">
    <property type="entry name" value="MetalloPept_cat_dom_sf"/>
</dbReference>
<dbReference type="SUPFAM" id="SSF55486">
    <property type="entry name" value="Metalloproteases ('zincins'), catalytic domain"/>
    <property type="match status" value="1"/>
</dbReference>
<comment type="function">
    <text evidence="15">Secreted metalloproteinase that allows assimilation of proteinaceous substrates. Shows high activities on basic nuclear substrates such as histone and protamine.</text>
</comment>
<feature type="signal peptide" evidence="15">
    <location>
        <begin position="1"/>
        <end position="16"/>
    </location>
</feature>
<dbReference type="AlphaFoldDB" id="A0A8H4CDM6"/>
<evidence type="ECO:0000256" key="15">
    <source>
        <dbReference type="RuleBase" id="RU361126"/>
    </source>
</evidence>
<evidence type="ECO:0000256" key="9">
    <source>
        <dbReference type="ARBA" id="ARBA00022801"/>
    </source>
</evidence>
<evidence type="ECO:0000259" key="16">
    <source>
        <dbReference type="SMART" id="SM01351"/>
    </source>
</evidence>
<dbReference type="Gene3D" id="3.40.390.10">
    <property type="entry name" value="Collagenase (Catalytic Domain)"/>
    <property type="match status" value="1"/>
</dbReference>
<keyword evidence="4 15" id="KW-0964">Secreted</keyword>
<dbReference type="RefSeq" id="XP_045261205.1">
    <property type="nucleotide sequence ID" value="XM_045412170.1"/>
</dbReference>
<evidence type="ECO:0000256" key="4">
    <source>
        <dbReference type="ARBA" id="ARBA00022525"/>
    </source>
</evidence>
<reference evidence="17" key="2">
    <citation type="submission" date="2020-03" db="EMBL/GenBank/DDBJ databases">
        <authorList>
            <person name="Fu F.-F."/>
            <person name="Chen J."/>
        </authorList>
    </citation>
    <scope>NUCLEOTIDE SEQUENCE</scope>
    <source>
        <strain evidence="17">Lc1</strain>
    </source>
</reference>
<comment type="similarity">
    <text evidence="3 15">Belongs to the peptidase M35 family.</text>
</comment>
<dbReference type="SMART" id="SM01351">
    <property type="entry name" value="Aspzincin_M35"/>
    <property type="match status" value="1"/>
</dbReference>
<comment type="caution">
    <text evidence="17">The sequence shown here is derived from an EMBL/GenBank/DDBJ whole genome shotgun (WGS) entry which is preliminary data.</text>
</comment>
<dbReference type="EC" id="3.4.24.39" evidence="15"/>
<gene>
    <name evidence="17" type="ORF">GCG54_00012290</name>
</gene>
<evidence type="ECO:0000256" key="10">
    <source>
        <dbReference type="ARBA" id="ARBA00022833"/>
    </source>
</evidence>
<evidence type="ECO:0000256" key="14">
    <source>
        <dbReference type="PIRSR" id="PIRSR601384-2"/>
    </source>
</evidence>
<evidence type="ECO:0000256" key="12">
    <source>
        <dbReference type="ARBA" id="ARBA00023145"/>
    </source>
</evidence>
<keyword evidence="11 15" id="KW-0482">Metalloprotease</keyword>
<dbReference type="CDD" id="cd11008">
    <property type="entry name" value="M35_deuterolysin_like"/>
    <property type="match status" value="1"/>
</dbReference>